<dbReference type="eggNOG" id="ENOG502Z85Z">
    <property type="taxonomic scope" value="Bacteria"/>
</dbReference>
<dbReference type="Proteomes" id="UP000003835">
    <property type="component" value="Unassembled WGS sequence"/>
</dbReference>
<keyword evidence="1" id="KW-0472">Membrane</keyword>
<evidence type="ECO:0000256" key="1">
    <source>
        <dbReference type="SAM" id="Phobius"/>
    </source>
</evidence>
<proteinExistence type="predicted"/>
<name>B4VT86_9CYAN</name>
<protein>
    <submittedName>
        <fullName evidence="2">Uncharacterized protein</fullName>
    </submittedName>
</protein>
<organism evidence="2 3">
    <name type="scientific">Coleofasciculus chthonoplastes PCC 7420</name>
    <dbReference type="NCBI Taxonomy" id="118168"/>
    <lineage>
        <taxon>Bacteria</taxon>
        <taxon>Bacillati</taxon>
        <taxon>Cyanobacteriota</taxon>
        <taxon>Cyanophyceae</taxon>
        <taxon>Coleofasciculales</taxon>
        <taxon>Coleofasciculaceae</taxon>
        <taxon>Coleofasciculus</taxon>
    </lineage>
</organism>
<dbReference type="HOGENOM" id="CLU_1358503_0_0_3"/>
<keyword evidence="1" id="KW-1133">Transmembrane helix</keyword>
<feature type="transmembrane region" description="Helical" evidence="1">
    <location>
        <begin position="6"/>
        <end position="26"/>
    </location>
</feature>
<feature type="transmembrane region" description="Helical" evidence="1">
    <location>
        <begin position="134"/>
        <end position="156"/>
    </location>
</feature>
<evidence type="ECO:0000313" key="2">
    <source>
        <dbReference type="EMBL" id="EDX74874.1"/>
    </source>
</evidence>
<keyword evidence="1" id="KW-0812">Transmembrane</keyword>
<reference evidence="2 3" key="1">
    <citation type="submission" date="2008-07" db="EMBL/GenBank/DDBJ databases">
        <authorList>
            <person name="Tandeau de Marsac N."/>
            <person name="Ferriera S."/>
            <person name="Johnson J."/>
            <person name="Kravitz S."/>
            <person name="Beeson K."/>
            <person name="Sutton G."/>
            <person name="Rogers Y.-H."/>
            <person name="Friedman R."/>
            <person name="Frazier M."/>
            <person name="Venter J.C."/>
        </authorList>
    </citation>
    <scope>NUCLEOTIDE SEQUENCE [LARGE SCALE GENOMIC DNA]</scope>
    <source>
        <strain evidence="2 3">PCC 7420</strain>
    </source>
</reference>
<feature type="transmembrane region" description="Helical" evidence="1">
    <location>
        <begin position="162"/>
        <end position="179"/>
    </location>
</feature>
<dbReference type="EMBL" id="DS989851">
    <property type="protein sequence ID" value="EDX74874.1"/>
    <property type="molecule type" value="Genomic_DNA"/>
</dbReference>
<accession>B4VT86</accession>
<feature type="transmembrane region" description="Helical" evidence="1">
    <location>
        <begin position="90"/>
        <end position="107"/>
    </location>
</feature>
<sequence length="201" mass="23182">MLTVCLNYQTLSSINLLAVAGFYAWVANRQSNLRWTYLSLFFVDWAIWRLLVNQQITEPLCYAAIIGGSCLYIAQIDPELRRSRTRQTRHYLRLLGSSIICLAAFFFHQETGLIPGIISLIAIFAGLGLRIRAFLMVGTATFVLTVFYQLVVLSFQYPFSKWVIGLIVGIIFISIAANFEQRREQILGIFQNWANQWREWE</sequence>
<keyword evidence="3" id="KW-1185">Reference proteome</keyword>
<evidence type="ECO:0000313" key="3">
    <source>
        <dbReference type="Proteomes" id="UP000003835"/>
    </source>
</evidence>
<dbReference type="AlphaFoldDB" id="B4VT86"/>
<feature type="transmembrane region" description="Helical" evidence="1">
    <location>
        <begin position="113"/>
        <end position="129"/>
    </location>
</feature>
<gene>
    <name evidence="2" type="ORF">MC7420_748</name>
</gene>